<proteinExistence type="predicted"/>
<evidence type="ECO:0000313" key="2">
    <source>
        <dbReference type="Proteomes" id="UP000037035"/>
    </source>
</evidence>
<dbReference type="OrthoDB" id="2717295at2759"/>
<name>A0A0L6UFK9_9BASI</name>
<dbReference type="STRING" id="27349.A0A0L6UFK9"/>
<dbReference type="Proteomes" id="UP000037035">
    <property type="component" value="Unassembled WGS sequence"/>
</dbReference>
<reference evidence="1 2" key="1">
    <citation type="submission" date="2015-08" db="EMBL/GenBank/DDBJ databases">
        <title>Next Generation Sequencing and Analysis of the Genome of Puccinia sorghi L Schw, the Causal Agent of Maize Common Rust.</title>
        <authorList>
            <person name="Rochi L."/>
            <person name="Burguener G."/>
            <person name="Darino M."/>
            <person name="Turjanski A."/>
            <person name="Kreff E."/>
            <person name="Dieguez M.J."/>
            <person name="Sacco F."/>
        </authorList>
    </citation>
    <scope>NUCLEOTIDE SEQUENCE [LARGE SCALE GENOMIC DNA]</scope>
    <source>
        <strain evidence="1 2">RO10H11247</strain>
    </source>
</reference>
<comment type="caution">
    <text evidence="1">The sequence shown here is derived from an EMBL/GenBank/DDBJ whole genome shotgun (WGS) entry which is preliminary data.</text>
</comment>
<dbReference type="VEuPathDB" id="FungiDB:VP01_671g2"/>
<dbReference type="EMBL" id="LAVV01012073">
    <property type="protein sequence ID" value="KNZ47047.1"/>
    <property type="molecule type" value="Genomic_DNA"/>
</dbReference>
<keyword evidence="2" id="KW-1185">Reference proteome</keyword>
<protein>
    <submittedName>
        <fullName evidence="1">Uncharacterized protein</fullName>
    </submittedName>
</protein>
<sequence length="132" mass="15200">MPKFWDHWYQRAQQWMLLSNTEDARKCYFAWQEAFKQKVEGLKLLHLCRYLARAGGGSAFQAFKFTKATQSSQVDPLYREDRSLSSETEEQAQILFTGTSEPINFPPITLAEVKRALASFPPRIVVGPEDPQ</sequence>
<organism evidence="1 2">
    <name type="scientific">Puccinia sorghi</name>
    <dbReference type="NCBI Taxonomy" id="27349"/>
    <lineage>
        <taxon>Eukaryota</taxon>
        <taxon>Fungi</taxon>
        <taxon>Dikarya</taxon>
        <taxon>Basidiomycota</taxon>
        <taxon>Pucciniomycotina</taxon>
        <taxon>Pucciniomycetes</taxon>
        <taxon>Pucciniales</taxon>
        <taxon>Pucciniaceae</taxon>
        <taxon>Puccinia</taxon>
    </lineage>
</organism>
<gene>
    <name evidence="1" type="ORF">VP01_671g2</name>
</gene>
<dbReference type="AlphaFoldDB" id="A0A0L6UFK9"/>
<accession>A0A0L6UFK9</accession>
<evidence type="ECO:0000313" key="1">
    <source>
        <dbReference type="EMBL" id="KNZ47047.1"/>
    </source>
</evidence>